<sequence length="418" mass="46592">MLLFGTAVTSTAGFADEALPDYEMSRIPVGERVHPGYEPIGYRVGGVFFYPRLLAGMRFDSNVFATPTNAQSDIYFVLSPQLTVKYGRGTPGAELNPSRFSYQIDLGADIYRFRKFDSENRVDARGRITTNWDIAPDLQFDTAFEAARRHEERGDSSQPQNAAKPVPYNDLRGEATLTKTWGRFGVALNAGVRNLTYEDVDTFGGAVLDQTQRDGTIVSTYIKPFYEFSPGYRAFARLRGNWREYAATGTQNRNSDGYEARGGVEFALTPLISGSVEAGYMSQTYENPLILPVDGLSLKGELLWLATALITVRANAERAVAETITPGFGPRLDTLFGGQIEYELLRNVIVKAGGSFKQEDFQDSPRKDDVTRWSAGIDYTLNRHLSIGGRYDFVSRESTIPTYSFDKHVVMFNVTAQY</sequence>
<protein>
    <submittedName>
        <fullName evidence="1">Uncharacterized protein</fullName>
    </submittedName>
</protein>
<dbReference type="STRING" id="1235591.CAK95_27470"/>
<dbReference type="Pfam" id="PF10082">
    <property type="entry name" value="BBP2_2"/>
    <property type="match status" value="1"/>
</dbReference>
<evidence type="ECO:0000313" key="2">
    <source>
        <dbReference type="Proteomes" id="UP000194137"/>
    </source>
</evidence>
<dbReference type="AlphaFoldDB" id="A0A1W6ZYP7"/>
<dbReference type="InterPro" id="IPR018759">
    <property type="entry name" value="BBP2_2"/>
</dbReference>
<name>A0A1W6ZYP7_9HYPH</name>
<dbReference type="KEGG" id="psin:CAK95_27470"/>
<proteinExistence type="predicted"/>
<evidence type="ECO:0000313" key="1">
    <source>
        <dbReference type="EMBL" id="ARQ02430.1"/>
    </source>
</evidence>
<dbReference type="Proteomes" id="UP000194137">
    <property type="component" value="Chromosome"/>
</dbReference>
<dbReference type="RefSeq" id="WP_086090862.1">
    <property type="nucleotide sequence ID" value="NZ_CP021112.1"/>
</dbReference>
<accession>A0A1W6ZYP7</accession>
<gene>
    <name evidence="1" type="ORF">CAK95_27470</name>
</gene>
<dbReference type="EMBL" id="CP021112">
    <property type="protein sequence ID" value="ARQ02430.1"/>
    <property type="molecule type" value="Genomic_DNA"/>
</dbReference>
<organism evidence="1 2">
    <name type="scientific">Pseudorhodoplanes sinuspersici</name>
    <dbReference type="NCBI Taxonomy" id="1235591"/>
    <lineage>
        <taxon>Bacteria</taxon>
        <taxon>Pseudomonadati</taxon>
        <taxon>Pseudomonadota</taxon>
        <taxon>Alphaproteobacteria</taxon>
        <taxon>Hyphomicrobiales</taxon>
        <taxon>Pseudorhodoplanes</taxon>
    </lineage>
</organism>
<dbReference type="OrthoDB" id="7398962at2"/>
<reference evidence="1 2" key="1">
    <citation type="submission" date="2017-05" db="EMBL/GenBank/DDBJ databases">
        <title>Full genome sequence of Pseudorhodoplanes sinuspersici.</title>
        <authorList>
            <person name="Dastgheib S.M.M."/>
            <person name="Shavandi M."/>
            <person name="Tirandaz H."/>
        </authorList>
    </citation>
    <scope>NUCLEOTIDE SEQUENCE [LARGE SCALE GENOMIC DNA]</scope>
    <source>
        <strain evidence="1 2">RIPI110</strain>
    </source>
</reference>
<keyword evidence="2" id="KW-1185">Reference proteome</keyword>